<feature type="region of interest" description="Disordered" evidence="1">
    <location>
        <begin position="179"/>
        <end position="212"/>
    </location>
</feature>
<protein>
    <recommendedName>
        <fullName evidence="2">Transcription factor TFIIIC triple barrel domain-containing protein</fullName>
    </recommendedName>
</protein>
<feature type="domain" description="Transcription factor TFIIIC triple barrel" evidence="2">
    <location>
        <begin position="19"/>
        <end position="177"/>
    </location>
</feature>
<dbReference type="HOGENOM" id="CLU_062298_0_0_1"/>
<sequence length="308" mass="34276">MYQSENGSEDEFEYEYHDTEKETFLVDIDLSSLNSVVQPNVPGAPKPVIPAKRIHDNSVPQAPDRDDHSPDPAERAEEETSPAQAPPDTPSQEVEDDDDDSARPFPSQVQILDLNTTNPMISYMDQVYSCTWTDMVGTNMFFTHPGLLDTIEILQSTDDYDLIGMSRIKLVGDRVQVSKKKGSKKADVDAPAEHDEPPEGRSLGNLNGTNPATNMQIKKQAAFLEKLMDIKQQRGGSDIVRVYVDENTAPGGTPRIQDAMHDEIAELNRKVLKGDARALARLQGIYSQLEDSDHSPQETDQRPEDEVI</sequence>
<dbReference type="STRING" id="1442369.A0A0D2IKF5"/>
<dbReference type="OrthoDB" id="1877767at2759"/>
<dbReference type="RefSeq" id="XP_013270852.1">
    <property type="nucleotide sequence ID" value="XM_013415398.1"/>
</dbReference>
<dbReference type="Gene3D" id="2.60.40.4370">
    <property type="match status" value="1"/>
</dbReference>
<name>A0A0D2IKF5_9EURO</name>
<evidence type="ECO:0000313" key="4">
    <source>
        <dbReference type="Proteomes" id="UP000053617"/>
    </source>
</evidence>
<dbReference type="VEuPathDB" id="FungiDB:Z518_07269"/>
<evidence type="ECO:0000313" key="3">
    <source>
        <dbReference type="EMBL" id="KIX03716.1"/>
    </source>
</evidence>
<feature type="region of interest" description="Disordered" evidence="1">
    <location>
        <begin position="35"/>
        <end position="110"/>
    </location>
</feature>
<proteinExistence type="predicted"/>
<feature type="region of interest" description="Disordered" evidence="1">
    <location>
        <begin position="286"/>
        <end position="308"/>
    </location>
</feature>
<dbReference type="Pfam" id="PF10419">
    <property type="entry name" value="TFIIIC_sub6"/>
    <property type="match status" value="1"/>
</dbReference>
<feature type="compositionally biased region" description="Basic and acidic residues" evidence="1">
    <location>
        <begin position="63"/>
        <end position="75"/>
    </location>
</feature>
<dbReference type="InterPro" id="IPR019481">
    <property type="entry name" value="TFIIIC_triple_barrel"/>
</dbReference>
<accession>A0A0D2IKF5</accession>
<keyword evidence="4" id="KW-1185">Reference proteome</keyword>
<gene>
    <name evidence="3" type="ORF">Z518_07269</name>
</gene>
<feature type="compositionally biased region" description="Basic and acidic residues" evidence="1">
    <location>
        <begin position="291"/>
        <end position="308"/>
    </location>
</feature>
<evidence type="ECO:0000259" key="2">
    <source>
        <dbReference type="Pfam" id="PF10419"/>
    </source>
</evidence>
<evidence type="ECO:0000256" key="1">
    <source>
        <dbReference type="SAM" id="MobiDB-lite"/>
    </source>
</evidence>
<dbReference type="Proteomes" id="UP000053617">
    <property type="component" value="Unassembled WGS sequence"/>
</dbReference>
<reference evidence="3 4" key="1">
    <citation type="submission" date="2015-01" db="EMBL/GenBank/DDBJ databases">
        <title>The Genome Sequence of Rhinocladiella mackenzie CBS 650.93.</title>
        <authorList>
            <consortium name="The Broad Institute Genomics Platform"/>
            <person name="Cuomo C."/>
            <person name="de Hoog S."/>
            <person name="Gorbushina A."/>
            <person name="Stielow B."/>
            <person name="Teixiera M."/>
            <person name="Abouelleil A."/>
            <person name="Chapman S.B."/>
            <person name="Priest M."/>
            <person name="Young S.K."/>
            <person name="Wortman J."/>
            <person name="Nusbaum C."/>
            <person name="Birren B."/>
        </authorList>
    </citation>
    <scope>NUCLEOTIDE SEQUENCE [LARGE SCALE GENOMIC DNA]</scope>
    <source>
        <strain evidence="3 4">CBS 650.93</strain>
    </source>
</reference>
<dbReference type="GeneID" id="25295340"/>
<dbReference type="AlphaFoldDB" id="A0A0D2IKF5"/>
<dbReference type="EMBL" id="KN847479">
    <property type="protein sequence ID" value="KIX03716.1"/>
    <property type="molecule type" value="Genomic_DNA"/>
</dbReference>
<organism evidence="3 4">
    <name type="scientific">Rhinocladiella mackenziei CBS 650.93</name>
    <dbReference type="NCBI Taxonomy" id="1442369"/>
    <lineage>
        <taxon>Eukaryota</taxon>
        <taxon>Fungi</taxon>
        <taxon>Dikarya</taxon>
        <taxon>Ascomycota</taxon>
        <taxon>Pezizomycotina</taxon>
        <taxon>Eurotiomycetes</taxon>
        <taxon>Chaetothyriomycetidae</taxon>
        <taxon>Chaetothyriales</taxon>
        <taxon>Herpotrichiellaceae</taxon>
        <taxon>Rhinocladiella</taxon>
    </lineage>
</organism>
<feature type="compositionally biased region" description="Basic and acidic residues" evidence="1">
    <location>
        <begin position="184"/>
        <end position="199"/>
    </location>
</feature>